<evidence type="ECO:0000313" key="42">
    <source>
        <dbReference type="EMBL" id="HAD3207365.1"/>
    </source>
</evidence>
<evidence type="ECO:0000313" key="40">
    <source>
        <dbReference type="EMBL" id="HAD2778941.1"/>
    </source>
</evidence>
<evidence type="ECO:0000313" key="50">
    <source>
        <dbReference type="EMBL" id="HAE4606678.1"/>
    </source>
</evidence>
<evidence type="ECO:0000313" key="34">
    <source>
        <dbReference type="EMBL" id="HAD1441138.1"/>
    </source>
</evidence>
<evidence type="ECO:0000313" key="23">
    <source>
        <dbReference type="EMBL" id="HAD0052304.1"/>
    </source>
</evidence>
<reference evidence="1" key="1">
    <citation type="journal article" date="2013" name="BMC Genomics">
        <title>Evidence of microevolution of Salmonella Typhimurium during a series of egg-associated outbreaks linked to a single chicken farm.</title>
        <authorList>
            <person name="Hawkey J."/>
            <person name="Edwards D.J."/>
            <person name="Dimovski K."/>
            <person name="Hiley L."/>
            <person name="Billman-Jacobe H."/>
            <person name="Hogg G."/>
            <person name="Holt K.E."/>
        </authorList>
    </citation>
    <scope>NUCLEOTIDE SEQUENCE</scope>
    <source>
        <strain evidence="1">STm2</strain>
        <plasmid evidence="1">pSTM2</plasmid>
    </source>
</reference>
<dbReference type="EMBL" id="DAANMS010000016">
    <property type="protein sequence ID" value="HAD0534626.1"/>
    <property type="molecule type" value="Genomic_DNA"/>
</dbReference>
<evidence type="ECO:0000313" key="3">
    <source>
        <dbReference type="EMBL" id="EBV1698062.1"/>
    </source>
</evidence>
<reference evidence="2" key="8">
    <citation type="submission" date="2019-06" db="EMBL/GenBank/DDBJ databases">
        <authorList>
            <consortium name="GenomeTrakr network: Whole genome sequencing for foodborne pathogen traceback"/>
        </authorList>
    </citation>
    <scope>NUCLEOTIDE SEQUENCE</scope>
    <source>
        <strain evidence="2">FL-NRM148</strain>
        <strain evidence="9">FSIS1608264</strain>
        <strain evidence="5">NC_WHO_S022</strain>
    </source>
</reference>
<evidence type="ECO:0000313" key="19">
    <source>
        <dbReference type="EMBL" id="HAC9321798.1"/>
    </source>
</evidence>
<dbReference type="EMBL" id="DAAMKO010000069">
    <property type="protein sequence ID" value="HAC7037794.1"/>
    <property type="molecule type" value="Genomic_DNA"/>
</dbReference>
<dbReference type="EMBL" id="DAASNH010000062">
    <property type="protein sequence ID" value="HAE6229705.1"/>
    <property type="molecule type" value="Genomic_DNA"/>
</dbReference>
<dbReference type="EMBL" id="DAARZQ010000033">
    <property type="protein sequence ID" value="HAE4606678.1"/>
    <property type="molecule type" value="Genomic_DNA"/>
</dbReference>
<evidence type="ECO:0000313" key="32">
    <source>
        <dbReference type="EMBL" id="HAD0997922.1"/>
    </source>
</evidence>
<evidence type="ECO:0000313" key="51">
    <source>
        <dbReference type="EMBL" id="HAE5412287.1"/>
    </source>
</evidence>
<dbReference type="EMBL" id="DAASNG010000139">
    <property type="protein sequence ID" value="HAE6225536.1"/>
    <property type="molecule type" value="Genomic_DNA"/>
</dbReference>
<evidence type="ECO:0000313" key="18">
    <source>
        <dbReference type="EMBL" id="HAC9146212.1"/>
    </source>
</evidence>
<dbReference type="EMBL" id="DAANKV010000052">
    <property type="protein sequence ID" value="HAD0299532.1"/>
    <property type="molecule type" value="Genomic_DNA"/>
</dbReference>
<dbReference type="EMBL" id="DAAOEC010000032">
    <property type="protein sequence ID" value="HAD2663274.1"/>
    <property type="molecule type" value="Genomic_DNA"/>
</dbReference>
<evidence type="ECO:0000313" key="58">
    <source>
        <dbReference type="EMBL" id="HAF0173311.1"/>
    </source>
</evidence>
<dbReference type="EMBL" id="DAANLJ010000046">
    <property type="protein sequence ID" value="HAD0376013.1"/>
    <property type="molecule type" value="Genomic_DNA"/>
</dbReference>
<evidence type="ECO:0000313" key="46">
    <source>
        <dbReference type="EMBL" id="HAD5005954.1"/>
    </source>
</evidence>
<dbReference type="EMBL" id="DAASGJ010000052">
    <property type="protein sequence ID" value="HAE5412287.1"/>
    <property type="molecule type" value="Genomic_DNA"/>
</dbReference>
<dbReference type="EMBL" id="DAAROM010000076">
    <property type="protein sequence ID" value="HAE3229213.1"/>
    <property type="molecule type" value="Genomic_DNA"/>
</dbReference>
<evidence type="ECO:0000313" key="1">
    <source>
        <dbReference type="EMBL" id="AHH27906.2"/>
    </source>
</evidence>
<dbReference type="EMBL" id="DAAOIL010000039">
    <property type="protein sequence ID" value="HAD3207365.1"/>
    <property type="molecule type" value="Genomic_DNA"/>
</dbReference>
<dbReference type="EMBL" id="DAAMEH010000020">
    <property type="protein sequence ID" value="HAC6332650.1"/>
    <property type="molecule type" value="Genomic_DNA"/>
</dbReference>
<reference evidence="14" key="2">
    <citation type="journal article" date="2018" name="Genome Biol.">
        <title>SKESA: strategic k-mer extension for scrupulous assemblies.</title>
        <authorList>
            <person name="Souvorov A."/>
            <person name="Agarwala R."/>
            <person name="Lipman D.J."/>
        </authorList>
    </citation>
    <scope>NUCLEOTIDE SEQUENCE</scope>
    <source>
        <strain evidence="59">14DRC</strain>
        <strain evidence="60">BC_2564</strain>
        <strain evidence="56">BC_2567</strain>
        <strain evidence="21">D14916</strain>
        <strain evidence="18">L00520-16</strain>
        <strain evidence="19">L02079-16</strain>
        <strain evidence="24">La89</strain>
        <strain evidence="14">M140</strain>
        <strain evidence="47">NCTR-SF474</strain>
        <strain evidence="57">NVSL 6814</strain>
        <strain evidence="28">Q285F3_BM</strain>
        <strain evidence="25">Q435A1</strain>
        <strain evidence="26">Q435A2</strain>
        <strain evidence="27">Q435F1</strain>
        <strain evidence="32">Q435F2</strain>
        <strain evidence="20">S03195-14</strain>
        <strain evidence="46">S059T</strain>
        <strain evidence="16">Salmonella enterica</strain>
        <strain evidence="22">SARA10</strain>
        <strain evidence="15">SGSC1429</strain>
        <strain evidence="30">SSI_AA315</strain>
        <strain evidence="29">SSI_AA357</strain>
        <strain evidence="33">SSI_AA376</strain>
        <strain evidence="31">SSI_AA400</strain>
        <strain evidence="34">SSI_AA633</strain>
        <strain evidence="37">SSI_AA822</strain>
        <strain evidence="35">SSI_AA836</strain>
        <strain evidence="39">Typhimurium</strain>
    </source>
</reference>
<evidence type="ECO:0000313" key="14">
    <source>
        <dbReference type="EMBL" id="HAC6328688.1"/>
    </source>
</evidence>
<dbReference type="EMBL" id="DAANXJ010000032">
    <property type="protein sequence ID" value="HAD1798528.1"/>
    <property type="molecule type" value="Genomic_DNA"/>
</dbReference>
<dbReference type="EMBL" id="DAANUJ010000032">
    <property type="protein sequence ID" value="HAD1441138.1"/>
    <property type="molecule type" value="Genomic_DNA"/>
</dbReference>
<dbReference type="EMBL" id="DAATBN010000058">
    <property type="protein sequence ID" value="HAE7904395.1"/>
    <property type="molecule type" value="Genomic_DNA"/>
</dbReference>
<evidence type="ECO:0000313" key="25">
    <source>
        <dbReference type="EMBL" id="HAD0361251.1"/>
    </source>
</evidence>
<dbReference type="EMBL" id="DAANOF010000028">
    <property type="protein sequence ID" value="HAD0709654.1"/>
    <property type="molecule type" value="Genomic_DNA"/>
</dbReference>
<evidence type="ECO:0000313" key="5">
    <source>
        <dbReference type="EMBL" id="ECK2308259.1"/>
    </source>
</evidence>
<dbReference type="EMBL" id="AAHEJJ010000021">
    <property type="protein sequence ID" value="EBV1698062.1"/>
    <property type="molecule type" value="Genomic_DNA"/>
</dbReference>
<dbReference type="EMBL" id="DAANXQ010000060">
    <property type="protein sequence ID" value="HAD1874417.1"/>
    <property type="molecule type" value="Genomic_DNA"/>
</dbReference>
<dbReference type="EMBL" id="DAAOPV010000020">
    <property type="protein sequence ID" value="HAD5005954.1"/>
    <property type="molecule type" value="Genomic_DNA"/>
</dbReference>
<evidence type="ECO:0000313" key="29">
    <source>
        <dbReference type="EMBL" id="HAD0534626.1"/>
    </source>
</evidence>
<dbReference type="EMBL" id="DAAMKO010000041">
    <property type="protein sequence ID" value="HAC7037525.1"/>
    <property type="molecule type" value="Genomic_DNA"/>
</dbReference>
<dbReference type="EMBL" id="DAAMER010000020">
    <property type="protein sequence ID" value="HAC6328688.1"/>
    <property type="molecule type" value="Genomic_DNA"/>
</dbReference>
<reference evidence="15" key="6">
    <citation type="submission" date="2019-01" db="EMBL/GenBank/DDBJ databases">
        <authorList>
            <consortium name="NCBI Pathogen Detection Project"/>
        </authorList>
    </citation>
    <scope>NUCLEOTIDE SEQUENCE</scope>
    <source>
        <strain evidence="59">14DRC</strain>
        <strain evidence="60">BC_2564</strain>
        <strain evidence="56">BC_2567</strain>
        <strain evidence="21">D14916</strain>
        <strain evidence="18">L00520-16</strain>
        <strain evidence="19">L02079-16</strain>
        <strain evidence="24">La89</strain>
        <strain evidence="14">M140</strain>
        <strain evidence="47">NCTR-SF474</strain>
        <strain evidence="57">NVSL 6814</strain>
        <strain evidence="28">Q285F3_BM</strain>
        <strain evidence="25">Q435A1</strain>
        <strain evidence="26">Q435A2</strain>
        <strain evidence="27">Q435F1</strain>
        <strain evidence="32">Q435F2</strain>
        <strain evidence="20">S03195-14</strain>
        <strain evidence="46">S059T</strain>
        <strain evidence="16">Salmonella enterica</strain>
        <strain evidence="22">SARA10</strain>
        <strain evidence="15">SGSC1429</strain>
        <strain evidence="30">SSI_AA315</strain>
        <strain evidence="29">SSI_AA357</strain>
        <strain evidence="33">SSI_AA376</strain>
        <strain evidence="31">SSI_AA400</strain>
        <strain evidence="34">SSI_AA633</strain>
        <strain evidence="37">SSI_AA822</strain>
        <strain evidence="35">SSI_AA836</strain>
        <strain evidence="39">Typhimurium</strain>
    </source>
</reference>
<evidence type="ECO:0000313" key="47">
    <source>
        <dbReference type="EMBL" id="HAE2103462.1"/>
    </source>
</evidence>
<evidence type="ECO:0000313" key="26">
    <source>
        <dbReference type="EMBL" id="HAD0376013.1"/>
    </source>
</evidence>
<evidence type="ECO:0000313" key="54">
    <source>
        <dbReference type="EMBL" id="HAE6225536.1"/>
    </source>
</evidence>
<dbReference type="EMBL" id="DAATEN010000015">
    <property type="protein sequence ID" value="HAE8416115.1"/>
    <property type="molecule type" value="Genomic_DNA"/>
</dbReference>
<dbReference type="EMBL" id="AAJEEL010000025">
    <property type="protein sequence ID" value="ECK9670017.1"/>
    <property type="molecule type" value="Genomic_DNA"/>
</dbReference>
<evidence type="ECO:0000313" key="44">
    <source>
        <dbReference type="EMBL" id="HAD3425020.1"/>
    </source>
</evidence>
<dbReference type="EMBL" id="DAANXJ010000070">
    <property type="protein sequence ID" value="HAD1798745.1"/>
    <property type="molecule type" value="Genomic_DNA"/>
</dbReference>
<geneLocation type="plasmid" evidence="1">
    <name>pSTM2</name>
</geneLocation>
<dbReference type="EMBL" id="DAATUS010000050">
    <property type="protein sequence ID" value="HAF0207875.1"/>
    <property type="molecule type" value="Genomic_DNA"/>
</dbReference>
<evidence type="ECO:0000313" key="39">
    <source>
        <dbReference type="EMBL" id="HAD2663274.1"/>
    </source>
</evidence>
<reference evidence="10" key="9">
    <citation type="submission" date="2019-10" db="EMBL/GenBank/DDBJ databases">
        <authorList>
            <consortium name="Veterinary Laboratory Investigation and Response Network"/>
        </authorList>
    </citation>
    <scope>NUCLEOTIDE SEQUENCE</scope>
    <source>
        <strain evidence="10">SAL-19-VL-WA-KY-0005</strain>
    </source>
</reference>
<dbReference type="EMBL" id="AAMGJM010000018">
    <property type="protein sequence ID" value="EDH0975939.1"/>
    <property type="molecule type" value="Genomic_DNA"/>
</dbReference>
<dbReference type="EMBL" id="AAMINT010000024">
    <property type="protein sequence ID" value="EDH7126228.1"/>
    <property type="molecule type" value="Genomic_DNA"/>
</dbReference>
<evidence type="ECO:0000313" key="10">
    <source>
        <dbReference type="EMBL" id="EDH0975939.1"/>
    </source>
</evidence>
<dbReference type="EMBL" id="DAANNI010000015">
    <property type="protein sequence ID" value="HAD0604046.1"/>
    <property type="molecule type" value="Genomic_DNA"/>
</dbReference>
<dbReference type="EMBL" id="DAAOEZ010000031">
    <property type="protein sequence ID" value="HAD2778941.1"/>
    <property type="molecule type" value="Genomic_DNA"/>
</dbReference>
<dbReference type="EMBL" id="DAANQN010000044">
    <property type="protein sequence ID" value="HAD0997922.1"/>
    <property type="molecule type" value="Genomic_DNA"/>
</dbReference>
<evidence type="ECO:0000313" key="41">
    <source>
        <dbReference type="EMBL" id="HAD3119008.1"/>
    </source>
</evidence>
<evidence type="ECO:0000313" key="31">
    <source>
        <dbReference type="EMBL" id="HAD0709654.1"/>
    </source>
</evidence>
<evidence type="ECO:0000313" key="52">
    <source>
        <dbReference type="EMBL" id="HAE5670392.1"/>
    </source>
</evidence>
<evidence type="ECO:0000313" key="17">
    <source>
        <dbReference type="EMBL" id="HAC7037794.1"/>
    </source>
</evidence>
<evidence type="ECO:0000313" key="38">
    <source>
        <dbReference type="EMBL" id="HAD1874417.1"/>
    </source>
</evidence>
<dbReference type="EMBL" id="KF290378">
    <property type="protein sequence ID" value="AHH27906.2"/>
    <property type="molecule type" value="Genomic_DNA"/>
</dbReference>
<dbReference type="EMBL" id="AALLDS010000054">
    <property type="protein sequence ID" value="EDA7615845.1"/>
    <property type="molecule type" value="Genomic_DNA"/>
</dbReference>
<name>A0A023JAZ2_SALTM</name>
<evidence type="ECO:0000313" key="2">
    <source>
        <dbReference type="EMBL" id="EBO3388343.1"/>
    </source>
</evidence>
<dbReference type="EMBL" id="AALSPL010000030">
    <property type="protein sequence ID" value="EDC9552264.1"/>
    <property type="molecule type" value="Genomic_DNA"/>
</dbReference>
<evidence type="ECO:0000313" key="49">
    <source>
        <dbReference type="EMBL" id="HAE3229213.1"/>
    </source>
</evidence>
<dbReference type="EMBL" id="AAHEJJ010000098">
    <property type="protein sequence ID" value="EBV1699471.1"/>
    <property type="molecule type" value="Genomic_DNA"/>
</dbReference>
<dbReference type="EMBL" id="DAANLR010000018">
    <property type="protein sequence ID" value="HAD0399057.1"/>
    <property type="molecule type" value="Genomic_DNA"/>
</dbReference>
<evidence type="ECO:0000313" key="28">
    <source>
        <dbReference type="EMBL" id="HAD0399057.1"/>
    </source>
</evidence>
<evidence type="ECO:0000313" key="45">
    <source>
        <dbReference type="EMBL" id="HAD3522653.1"/>
    </source>
</evidence>
<evidence type="ECO:0000313" key="33">
    <source>
        <dbReference type="EMBL" id="HAD1035598.1"/>
    </source>
</evidence>
<evidence type="ECO:0000313" key="15">
    <source>
        <dbReference type="EMBL" id="HAC6332650.1"/>
    </source>
</evidence>
<dbReference type="EMBL" id="DAAREM010000055">
    <property type="protein sequence ID" value="HAE2104088.1"/>
    <property type="molecule type" value="Genomic_DNA"/>
</dbReference>
<dbReference type="EMBL" id="DAANLO010000044">
    <property type="protein sequence ID" value="HAD0390513.1"/>
    <property type="molecule type" value="Genomic_DNA"/>
</dbReference>
<evidence type="ECO:0000313" key="7">
    <source>
        <dbReference type="EMBL" id="ECT2644169.1"/>
    </source>
</evidence>
<keyword evidence="1" id="KW-0614">Plasmid</keyword>
<evidence type="ECO:0000313" key="4">
    <source>
        <dbReference type="EMBL" id="EBV1699471.1"/>
    </source>
</evidence>
<evidence type="ECO:0000313" key="48">
    <source>
        <dbReference type="EMBL" id="HAE2104088.1"/>
    </source>
</evidence>
<evidence type="ECO:0000313" key="35">
    <source>
        <dbReference type="EMBL" id="HAD1798528.1"/>
    </source>
</evidence>
<gene>
    <name evidence="8" type="ORF">A3V89_24135</name>
    <name evidence="9" type="ORF">BMU56_21935</name>
    <name evidence="12" type="ORF">CB102_13885</name>
    <name evidence="13" type="ORF">CBZ90_19500</name>
    <name evidence="3" type="ORF">DNZ37_19155</name>
    <name evidence="4" type="ORF">DNZ37_26525</name>
    <name evidence="7" type="ORF">DY580_10385</name>
    <name evidence="6" type="ORF">FE758_14910</name>
    <name evidence="5" type="ORF">FQX78_24130</name>
    <name evidence="37" type="ORF">G0067_20235</name>
    <name evidence="38" type="ORF">G0067_25210</name>
    <name evidence="35" type="ORF">G0070_24110</name>
    <name evidence="36" type="ORF">G0070_25320</name>
    <name evidence="15" type="ORF">G0A46_14935</name>
    <name evidence="14" type="ORF">G0A92_19565</name>
    <name evidence="16" type="ORF">G0E20_23915</name>
    <name evidence="17" type="ORF">G0E20_25335</name>
    <name evidence="18" type="ORF">G0J53_23965</name>
    <name evidence="19" type="ORF">G0J71_24045</name>
    <name evidence="20" type="ORF">G0K42_24980</name>
    <name evidence="21" type="ORF">G0L07_15285</name>
    <name evidence="22" type="ORF">G0L48_10580</name>
    <name evidence="23" type="ORF">G0L48_25105</name>
    <name evidence="59" type="ORF">G0M16_21805</name>
    <name evidence="24" type="ORF">G0M30_21615</name>
    <name evidence="27" type="ORF">G0M53_22190</name>
    <name evidence="32" type="ORF">G0M55_22365</name>
    <name evidence="28" type="ORF">G0M56_15285</name>
    <name evidence="25" type="ORF">G0M65_21605</name>
    <name evidence="30" type="ORF">G0N48_18425</name>
    <name evidence="29" type="ORF">G0N84_20205</name>
    <name evidence="33" type="ORF">G0N85_20400</name>
    <name evidence="31" type="ORF">G0O14_15135</name>
    <name evidence="34" type="ORF">G0P08_25180</name>
    <name evidence="39" type="ORF">G1N64_23390</name>
    <name evidence="40" type="ORF">G1O32_23865</name>
    <name evidence="41" type="ORF">G1O46_20040</name>
    <name evidence="42" type="ORF">G1O49_25245</name>
    <name evidence="43" type="ORF">G1O96_19870</name>
    <name evidence="44" type="ORF">G1P19_18760</name>
    <name evidence="45" type="ORF">G1P40_18730</name>
    <name evidence="46" type="ORF">G1R40_19825</name>
    <name evidence="58" type="ORF">G3248_003054</name>
    <name evidence="49" type="ORF">G3464_004541</name>
    <name evidence="50" type="ORF">G4D32_004314</name>
    <name evidence="55" type="ORF">G4J08_004308</name>
    <name evidence="53" type="ORF">G4J12_001359</name>
    <name evidence="54" type="ORF">G4J12_005056</name>
    <name evidence="52" type="ORF">G4J90_004822</name>
    <name evidence="51" type="ORF">G4K02_004528</name>
    <name evidence="56" type="ORF">G4P89_004509</name>
    <name evidence="60" type="ORF">G9309_004643</name>
    <name evidence="10" type="ORF">GCZ80_20620</name>
    <name evidence="11" type="ORF">GCZ80_23805</name>
    <name evidence="57" type="ORF">GNC19_003133</name>
    <name evidence="47" type="ORF">GND07_003841</name>
    <name evidence="48" type="ORF">GND07_004511</name>
    <name evidence="26" type="ORF">GTH99_22560</name>
    <name evidence="2" type="ORF">ZY40_23155</name>
</gene>
<evidence type="ECO:0000313" key="13">
    <source>
        <dbReference type="EMBL" id="EDH7126228.1"/>
    </source>
</evidence>
<accession>A0A023JAZ2</accession>
<reference evidence="7" key="5">
    <citation type="submission" date="2018-08" db="EMBL/GenBank/DDBJ databases">
        <authorList>
            <consortium name="NARMS: The National Antimicrobial Resistance Monitoring System"/>
        </authorList>
    </citation>
    <scope>NUCLEOTIDE SEQUENCE</scope>
    <source>
        <strain evidence="7">FSIS11812714</strain>
    </source>
</reference>
<dbReference type="EMBL" id="AAKMFH010000017">
    <property type="protein sequence ID" value="ECT2644169.1"/>
    <property type="molecule type" value="Genomic_DNA"/>
</dbReference>
<dbReference type="EMBL" id="DAASIN010000050">
    <property type="protein sequence ID" value="HAE5670392.1"/>
    <property type="molecule type" value="Genomic_DNA"/>
</dbReference>
<dbReference type="EMBL" id="DAANIT010000027">
    <property type="protein sequence ID" value="HAD0049494.1"/>
    <property type="molecule type" value="Genomic_DNA"/>
</dbReference>
<evidence type="ECO:0000313" key="6">
    <source>
        <dbReference type="EMBL" id="ECK9670017.1"/>
    </source>
</evidence>
<reference evidence="6" key="7">
    <citation type="submission" date="2019-05" db="EMBL/GenBank/DDBJ databases">
        <authorList>
            <person name="Ashton P.M."/>
            <person name="Dallman T."/>
            <person name="Nair S."/>
            <person name="De Pinna E."/>
            <person name="Peters T."/>
            <person name="Grant K."/>
        </authorList>
    </citation>
    <scope>NUCLEOTIDE SEQUENCE</scope>
    <source>
        <strain evidence="8">116039</strain>
        <strain evidence="3">267728</strain>
        <strain evidence="12">356307</strain>
        <strain evidence="6">741674</strain>
    </source>
</reference>
<dbReference type="EMBL" id="DAAWEZ010000063">
    <property type="protein sequence ID" value="HAF7614019.1"/>
    <property type="molecule type" value="Genomic_DNA"/>
</dbReference>
<evidence type="ECO:0000313" key="8">
    <source>
        <dbReference type="EMBL" id="EDA7615845.1"/>
    </source>
</evidence>
<dbReference type="EMBL" id="DAATUN010000020">
    <property type="protein sequence ID" value="HAF0173311.1"/>
    <property type="molecule type" value="Genomic_DNA"/>
</dbReference>
<evidence type="ECO:0000313" key="27">
    <source>
        <dbReference type="EMBL" id="HAD0390513.1"/>
    </source>
</evidence>
<evidence type="ECO:0000313" key="21">
    <source>
        <dbReference type="EMBL" id="HAC9823121.1"/>
    </source>
</evidence>
<evidence type="ECO:0000313" key="20">
    <source>
        <dbReference type="EMBL" id="HAC9597275.1"/>
    </source>
</evidence>
<evidence type="ECO:0000313" key="11">
    <source>
        <dbReference type="EMBL" id="EDH0976542.1"/>
    </source>
</evidence>
<evidence type="ECO:0000313" key="60">
    <source>
        <dbReference type="EMBL" id="HAF7614019.1"/>
    </source>
</evidence>
<organism evidence="1">
    <name type="scientific">Salmonella typhimurium</name>
    <dbReference type="NCBI Taxonomy" id="90371"/>
    <lineage>
        <taxon>Bacteria</taxon>
        <taxon>Pseudomonadati</taxon>
        <taxon>Pseudomonadota</taxon>
        <taxon>Gammaproteobacteria</taxon>
        <taxon>Enterobacterales</taxon>
        <taxon>Enterobacteriaceae</taxon>
        <taxon>Salmonella</taxon>
    </lineage>
</organism>
<evidence type="ECO:0000313" key="57">
    <source>
        <dbReference type="EMBL" id="HAE8416115.1"/>
    </source>
</evidence>
<dbReference type="EMBL" id="DAANBN010000038">
    <property type="protein sequence ID" value="HAC9146212.1"/>
    <property type="molecule type" value="Genomic_DNA"/>
</dbReference>
<dbReference type="EMBL" id="DAANFC010000060">
    <property type="protein sequence ID" value="HAC9597275.1"/>
    <property type="molecule type" value="Genomic_DNA"/>
</dbReference>
<dbReference type="EMBL" id="DAANCY010000049">
    <property type="protein sequence ID" value="HAC9321798.1"/>
    <property type="molecule type" value="Genomic_DNA"/>
</dbReference>
<dbReference type="EMBL" id="DAASNG010000011">
    <property type="protein sequence ID" value="HAE6221969.1"/>
    <property type="molecule type" value="Genomic_DNA"/>
</dbReference>
<reference evidence="1" key="3">
    <citation type="submission" date="2018-04" db="EMBL/GenBank/DDBJ databases">
        <authorList>
            <person name="Go L.Y."/>
            <person name="Mitchell J.A."/>
        </authorList>
    </citation>
    <scope>NUCLEOTIDE SEQUENCE</scope>
    <source>
        <strain evidence="1">STm2</strain>
        <plasmid evidence="1">pSTM2</plasmid>
    </source>
</reference>
<dbReference type="EMBL" id="DAANIT010000210">
    <property type="protein sequence ID" value="HAD0052304.1"/>
    <property type="molecule type" value="Genomic_DNA"/>
</dbReference>
<dbReference type="EMBL" id="DAAOKZ010000017">
    <property type="protein sequence ID" value="HAD3522653.1"/>
    <property type="molecule type" value="Genomic_DNA"/>
</dbReference>
<dbReference type="EMBL" id="DAANGX010000051">
    <property type="protein sequence ID" value="HAC9823121.1"/>
    <property type="molecule type" value="Genomic_DNA"/>
</dbReference>
<dbReference type="EMBL" id="DAANXQ010000014">
    <property type="protein sequence ID" value="HAD1873477.1"/>
    <property type="molecule type" value="Genomic_DNA"/>
</dbReference>
<dbReference type="AlphaFoldDB" id="A0A023JAZ2"/>
<evidence type="ECO:0000313" key="16">
    <source>
        <dbReference type="EMBL" id="HAC7037525.1"/>
    </source>
</evidence>
<evidence type="ECO:0000313" key="9">
    <source>
        <dbReference type="EMBL" id="EDC9552264.1"/>
    </source>
</evidence>
<sequence length="59" mass="6699">MKPFISFAIKKYTVPSKDRGSPWWGWLRAGFTPEYSLELKKARPEGREILAMGCLQGAP</sequence>
<dbReference type="EMBL" id="AAJBAG010000036">
    <property type="protein sequence ID" value="ECK2308259.1"/>
    <property type="molecule type" value="Genomic_DNA"/>
</dbReference>
<evidence type="ECO:0000313" key="53">
    <source>
        <dbReference type="EMBL" id="HAE6221969.1"/>
    </source>
</evidence>
<dbReference type="EMBL" id="DAANQW010000018">
    <property type="protein sequence ID" value="HAD1035598.1"/>
    <property type="molecule type" value="Genomic_DNA"/>
</dbReference>
<dbReference type="EMBL" id="AAMGJM010000040">
    <property type="protein sequence ID" value="EDH0976542.1"/>
    <property type="molecule type" value="Genomic_DNA"/>
</dbReference>
<evidence type="ECO:0000313" key="43">
    <source>
        <dbReference type="EMBL" id="HAD3221174.1"/>
    </source>
</evidence>
<dbReference type="EMBL" id="AAMHZG010000023">
    <property type="protein sequence ID" value="EDH5427135.1"/>
    <property type="molecule type" value="Genomic_DNA"/>
</dbReference>
<evidence type="ECO:0000313" key="22">
    <source>
        <dbReference type="EMBL" id="HAD0049494.1"/>
    </source>
</evidence>
<reference evidence="13" key="4">
    <citation type="submission" date="2018-07" db="EMBL/GenBank/DDBJ databases">
        <authorList>
            <consortium name="PulseNet: The National Subtyping Network for Foodborne Disease Surveillance"/>
            <person name="Tarr C.L."/>
            <person name="Trees E."/>
            <person name="Katz L.S."/>
            <person name="Carleton-Romer H.A."/>
            <person name="Stroika S."/>
            <person name="Kucerova Z."/>
            <person name="Roache K.F."/>
            <person name="Sabol A.L."/>
            <person name="Besser J."/>
            <person name="Gerner-Smidt P."/>
        </authorList>
    </citation>
    <scope>NUCLEOTIDE SEQUENCE</scope>
    <source>
        <strain evidence="13">PNUSAS013138</strain>
    </source>
</reference>
<dbReference type="EMBL" id="DAAREM010000023">
    <property type="protein sequence ID" value="HAE2103462.1"/>
    <property type="molecule type" value="Genomic_DNA"/>
</dbReference>
<evidence type="ECO:0000313" key="59">
    <source>
        <dbReference type="EMBL" id="HAF0207875.1"/>
    </source>
</evidence>
<protein>
    <submittedName>
        <fullName evidence="1">Uncharacterized protein</fullName>
    </submittedName>
</protein>
<dbReference type="EMBL" id="DAANLI010000040">
    <property type="protein sequence ID" value="HAD0361251.1"/>
    <property type="molecule type" value="Genomic_DNA"/>
</dbReference>
<evidence type="ECO:0000313" key="24">
    <source>
        <dbReference type="EMBL" id="HAD0299532.1"/>
    </source>
</evidence>
<dbReference type="EMBL" id="DAAOKE010000016">
    <property type="protein sequence ID" value="HAD3425020.1"/>
    <property type="molecule type" value="Genomic_DNA"/>
</dbReference>
<dbReference type="EMBL" id="AAGIEX010000049">
    <property type="protein sequence ID" value="EBO3388343.1"/>
    <property type="molecule type" value="Genomic_DNA"/>
</dbReference>
<dbReference type="EMBL" id="DAAOIM010000018">
    <property type="protein sequence ID" value="HAD3221174.1"/>
    <property type="molecule type" value="Genomic_DNA"/>
</dbReference>
<evidence type="ECO:0000313" key="30">
    <source>
        <dbReference type="EMBL" id="HAD0604046.1"/>
    </source>
</evidence>
<evidence type="ECO:0000313" key="12">
    <source>
        <dbReference type="EMBL" id="EDH5427135.1"/>
    </source>
</evidence>
<evidence type="ECO:0000313" key="36">
    <source>
        <dbReference type="EMBL" id="HAD1798745.1"/>
    </source>
</evidence>
<proteinExistence type="predicted"/>
<evidence type="ECO:0000313" key="37">
    <source>
        <dbReference type="EMBL" id="HAD1873477.1"/>
    </source>
</evidence>
<evidence type="ECO:0000313" key="56">
    <source>
        <dbReference type="EMBL" id="HAE7904395.1"/>
    </source>
</evidence>
<evidence type="ECO:0000313" key="55">
    <source>
        <dbReference type="EMBL" id="HAE6229705.1"/>
    </source>
</evidence>
<dbReference type="EMBL" id="DAAOHV010000021">
    <property type="protein sequence ID" value="HAD3119008.1"/>
    <property type="molecule type" value="Genomic_DNA"/>
</dbReference>